<comment type="similarity">
    <text evidence="7">Belongs to the drug/metabolite transporter (DMT) superfamily. Small multidrug resistance (SMR) (TC 2.A.7.1) family.</text>
</comment>
<dbReference type="InterPro" id="IPR000390">
    <property type="entry name" value="Small_drug/metabolite_transptr"/>
</dbReference>
<dbReference type="Proteomes" id="UP000677611">
    <property type="component" value="Unassembled WGS sequence"/>
</dbReference>
<feature type="transmembrane region" description="Helical" evidence="8">
    <location>
        <begin position="85"/>
        <end position="103"/>
    </location>
</feature>
<evidence type="ECO:0000256" key="6">
    <source>
        <dbReference type="ARBA" id="ARBA00023136"/>
    </source>
</evidence>
<feature type="transmembrane region" description="Helical" evidence="8">
    <location>
        <begin position="27"/>
        <end position="47"/>
    </location>
</feature>
<dbReference type="EMBL" id="JAGDQJ010000001">
    <property type="protein sequence ID" value="MBO1623736.1"/>
    <property type="molecule type" value="Genomic_DNA"/>
</dbReference>
<evidence type="ECO:0000256" key="2">
    <source>
        <dbReference type="ARBA" id="ARBA00022448"/>
    </source>
</evidence>
<evidence type="ECO:0000256" key="1">
    <source>
        <dbReference type="ARBA" id="ARBA00004651"/>
    </source>
</evidence>
<keyword evidence="10" id="KW-1185">Reference proteome</keyword>
<dbReference type="InterPro" id="IPR045324">
    <property type="entry name" value="Small_multidrug_res"/>
</dbReference>
<keyword evidence="4 7" id="KW-0812">Transmembrane</keyword>
<sequence length="109" mass="11450">MKAFLFLAIAIVSEVFGTTMLKVSNGFTKVLPSIGVVLGFASAFFFLSKALQHIQLSTAYAIWSGVGTALTALIGVLIWKDVFTWQTAVGLVLIIGGVAVLNMSGSSAH</sequence>
<accession>A0ABS3NS38</accession>
<evidence type="ECO:0000313" key="9">
    <source>
        <dbReference type="EMBL" id="MBO1623736.1"/>
    </source>
</evidence>
<keyword evidence="2" id="KW-0813">Transport</keyword>
<organism evidence="9 10">
    <name type="scientific">Bacillus arachidis</name>
    <dbReference type="NCBI Taxonomy" id="2819290"/>
    <lineage>
        <taxon>Bacteria</taxon>
        <taxon>Bacillati</taxon>
        <taxon>Bacillota</taxon>
        <taxon>Bacilli</taxon>
        <taxon>Bacillales</taxon>
        <taxon>Bacillaceae</taxon>
        <taxon>Bacillus</taxon>
    </lineage>
</organism>
<reference evidence="9 10" key="1">
    <citation type="submission" date="2021-03" db="EMBL/GenBank/DDBJ databases">
        <title>Identification of novel Bacillus strains.</title>
        <authorList>
            <person name="Xiao Z."/>
            <person name="Li Y."/>
            <person name="Shen J."/>
        </authorList>
    </citation>
    <scope>NUCLEOTIDE SEQUENCE [LARGE SCALE GENOMIC DNA]</scope>
    <source>
        <strain evidence="9 10">SY8</strain>
    </source>
</reference>
<evidence type="ECO:0000313" key="10">
    <source>
        <dbReference type="Proteomes" id="UP000677611"/>
    </source>
</evidence>
<comment type="caution">
    <text evidence="9">The sequence shown here is derived from an EMBL/GenBank/DDBJ whole genome shotgun (WGS) entry which is preliminary data.</text>
</comment>
<dbReference type="SUPFAM" id="SSF103481">
    <property type="entry name" value="Multidrug resistance efflux transporter EmrE"/>
    <property type="match status" value="1"/>
</dbReference>
<dbReference type="Gene3D" id="1.10.3730.20">
    <property type="match status" value="1"/>
</dbReference>
<proteinExistence type="inferred from homology"/>
<name>A0ABS3NS38_9BACI</name>
<keyword evidence="6 8" id="KW-0472">Membrane</keyword>
<evidence type="ECO:0000256" key="8">
    <source>
        <dbReference type="SAM" id="Phobius"/>
    </source>
</evidence>
<evidence type="ECO:0000256" key="4">
    <source>
        <dbReference type="ARBA" id="ARBA00022692"/>
    </source>
</evidence>
<dbReference type="PANTHER" id="PTHR30561">
    <property type="entry name" value="SMR FAMILY PROTON-DEPENDENT DRUG EFFLUX TRANSPORTER SUGE"/>
    <property type="match status" value="1"/>
</dbReference>
<keyword evidence="5 8" id="KW-1133">Transmembrane helix</keyword>
<keyword evidence="3" id="KW-1003">Cell membrane</keyword>
<gene>
    <name evidence="9" type="ORF">J4P90_00475</name>
</gene>
<dbReference type="PANTHER" id="PTHR30561:SF1">
    <property type="entry name" value="MULTIDRUG TRANSPORTER EMRE"/>
    <property type="match status" value="1"/>
</dbReference>
<dbReference type="Pfam" id="PF00893">
    <property type="entry name" value="Multi_Drug_Res"/>
    <property type="match status" value="1"/>
</dbReference>
<dbReference type="RefSeq" id="WP_208016450.1">
    <property type="nucleotide sequence ID" value="NZ_JAGDQJ010000001.1"/>
</dbReference>
<feature type="transmembrane region" description="Helical" evidence="8">
    <location>
        <begin position="59"/>
        <end position="79"/>
    </location>
</feature>
<evidence type="ECO:0000256" key="7">
    <source>
        <dbReference type="RuleBase" id="RU003942"/>
    </source>
</evidence>
<comment type="subcellular location">
    <subcellularLocation>
        <location evidence="1 7">Cell membrane</location>
        <topology evidence="1 7">Multi-pass membrane protein</topology>
    </subcellularLocation>
</comment>
<protein>
    <submittedName>
        <fullName evidence="9">Multidrug efflux SMR transporter</fullName>
    </submittedName>
</protein>
<dbReference type="InterPro" id="IPR037185">
    <property type="entry name" value="EmrE-like"/>
</dbReference>
<evidence type="ECO:0000256" key="3">
    <source>
        <dbReference type="ARBA" id="ARBA00022475"/>
    </source>
</evidence>
<evidence type="ECO:0000256" key="5">
    <source>
        <dbReference type="ARBA" id="ARBA00022989"/>
    </source>
</evidence>